<dbReference type="RefSeq" id="WP_010076076.1">
    <property type="nucleotide sequence ID" value="NC_014393.1"/>
</dbReference>
<reference evidence="2 3" key="1">
    <citation type="submission" date="2010-08" db="EMBL/GenBank/DDBJ databases">
        <title>Complete sequence of Clostridium cellulovorans 743B.</title>
        <authorList>
            <consortium name="US DOE Joint Genome Institute"/>
            <person name="Lucas S."/>
            <person name="Copeland A."/>
            <person name="Lapidus A."/>
            <person name="Cheng J.-F."/>
            <person name="Bruce D."/>
            <person name="Goodwin L."/>
            <person name="Pitluck S."/>
            <person name="Chertkov O."/>
            <person name="Detter J.C."/>
            <person name="Han C."/>
            <person name="Tapia R."/>
            <person name="Land M."/>
            <person name="Hauser L."/>
            <person name="Chang Y.-J."/>
            <person name="Jeffries C."/>
            <person name="Kyrpides N."/>
            <person name="Ivanova N."/>
            <person name="Mikhailova N."/>
            <person name="Hemme C.L."/>
            <person name="Woyke T."/>
        </authorList>
    </citation>
    <scope>NUCLEOTIDE SEQUENCE [LARGE SCALE GENOMIC DNA]</scope>
    <source>
        <strain evidence="3">ATCC 35296 / DSM 3052 / OCM 3 / 743B</strain>
    </source>
</reference>
<feature type="transmembrane region" description="Helical" evidence="1">
    <location>
        <begin position="18"/>
        <end position="37"/>
    </location>
</feature>
<dbReference type="HOGENOM" id="CLU_2192398_0_0_9"/>
<keyword evidence="3" id="KW-1185">Reference proteome</keyword>
<gene>
    <name evidence="2" type="ordered locus">Clocel_1309</name>
</gene>
<evidence type="ECO:0000313" key="2">
    <source>
        <dbReference type="EMBL" id="ADL51063.1"/>
    </source>
</evidence>
<feature type="transmembrane region" description="Helical" evidence="1">
    <location>
        <begin position="43"/>
        <end position="65"/>
    </location>
</feature>
<protein>
    <submittedName>
        <fullName evidence="2">Uncharacterized protein</fullName>
    </submittedName>
</protein>
<evidence type="ECO:0000313" key="3">
    <source>
        <dbReference type="Proteomes" id="UP000002730"/>
    </source>
</evidence>
<organism evidence="2 3">
    <name type="scientific">Clostridium cellulovorans (strain ATCC 35296 / DSM 3052 / OCM 3 / 743B)</name>
    <dbReference type="NCBI Taxonomy" id="573061"/>
    <lineage>
        <taxon>Bacteria</taxon>
        <taxon>Bacillati</taxon>
        <taxon>Bacillota</taxon>
        <taxon>Clostridia</taxon>
        <taxon>Eubacteriales</taxon>
        <taxon>Clostridiaceae</taxon>
        <taxon>Clostridium</taxon>
    </lineage>
</organism>
<keyword evidence="1" id="KW-0812">Transmembrane</keyword>
<evidence type="ECO:0000256" key="1">
    <source>
        <dbReference type="SAM" id="Phobius"/>
    </source>
</evidence>
<name>D9SVD9_CLOC7</name>
<proteinExistence type="predicted"/>
<accession>D9SVD9</accession>
<keyword evidence="1" id="KW-0472">Membrane</keyword>
<dbReference type="EMBL" id="CP002160">
    <property type="protein sequence ID" value="ADL51063.1"/>
    <property type="molecule type" value="Genomic_DNA"/>
</dbReference>
<sequence length="108" mass="12339">METKEENQEKFYISTTRIIYALAVLSIAYILFVDTVLNQKAWFMIIIIVLLLLLLLLLGFAISFIERAIGIYINDPYENDSSRDKKGDFIGFVLVLMLLLEACGINTI</sequence>
<dbReference type="Proteomes" id="UP000002730">
    <property type="component" value="Chromosome"/>
</dbReference>
<dbReference type="KEGG" id="ccb:Clocel_1309"/>
<keyword evidence="1" id="KW-1133">Transmembrane helix</keyword>
<dbReference type="AlphaFoldDB" id="D9SVD9"/>